<organism evidence="3 4">
    <name type="scientific">Corynebacterium lipophilum</name>
    <dbReference type="NCBI Taxonomy" id="2804918"/>
    <lineage>
        <taxon>Bacteria</taxon>
        <taxon>Bacillati</taxon>
        <taxon>Actinomycetota</taxon>
        <taxon>Actinomycetes</taxon>
        <taxon>Mycobacteriales</taxon>
        <taxon>Corynebacteriaceae</taxon>
        <taxon>Corynebacterium</taxon>
    </lineage>
</organism>
<dbReference type="SUPFAM" id="SSF52540">
    <property type="entry name" value="P-loop containing nucleoside triphosphate hydrolases"/>
    <property type="match status" value="2"/>
</dbReference>
<dbReference type="InterPro" id="IPR006935">
    <property type="entry name" value="Helicase/UvrB_N"/>
</dbReference>
<dbReference type="PANTHER" id="PTHR47396">
    <property type="entry name" value="TYPE I RESTRICTION ENZYME ECOKI R PROTEIN"/>
    <property type="match status" value="1"/>
</dbReference>
<gene>
    <name evidence="3" type="ORF">JMN37_03415</name>
</gene>
<feature type="domain" description="Helicase/UvrB N-terminal" evidence="1">
    <location>
        <begin position="77"/>
        <end position="260"/>
    </location>
</feature>
<keyword evidence="3" id="KW-0540">Nuclease</keyword>
<name>A0AAW5HRC9_9CORY</name>
<dbReference type="Pfam" id="PF04851">
    <property type="entry name" value="ResIII"/>
    <property type="match status" value="1"/>
</dbReference>
<dbReference type="NCBIfam" id="NF012027">
    <property type="entry name" value="PRK15483.1"/>
    <property type="match status" value="1"/>
</dbReference>
<proteinExistence type="predicted"/>
<dbReference type="GO" id="GO:0005829">
    <property type="term" value="C:cytosol"/>
    <property type="evidence" value="ECO:0007669"/>
    <property type="project" value="TreeGrafter"/>
</dbReference>
<dbReference type="RefSeq" id="WP_252931031.1">
    <property type="nucleotide sequence ID" value="NZ_JAEUWV010000003.1"/>
</dbReference>
<accession>A0AAW5HRC9</accession>
<comment type="caution">
    <text evidence="3">The sequence shown here is derived from an EMBL/GenBank/DDBJ whole genome shotgun (WGS) entry which is preliminary data.</text>
</comment>
<evidence type="ECO:0000313" key="4">
    <source>
        <dbReference type="Proteomes" id="UP001205920"/>
    </source>
</evidence>
<dbReference type="Gene3D" id="3.40.50.300">
    <property type="entry name" value="P-loop containing nucleotide triphosphate hydrolases"/>
    <property type="match status" value="2"/>
</dbReference>
<dbReference type="InterPro" id="IPR027417">
    <property type="entry name" value="P-loop_NTPase"/>
</dbReference>
<keyword evidence="4" id="KW-1185">Reference proteome</keyword>
<dbReference type="Pfam" id="PF19778">
    <property type="entry name" value="RE_endonuc"/>
    <property type="match status" value="1"/>
</dbReference>
<dbReference type="GO" id="GO:0003677">
    <property type="term" value="F:DNA binding"/>
    <property type="evidence" value="ECO:0007669"/>
    <property type="project" value="InterPro"/>
</dbReference>
<sequence>MKVRLQELEHQRLAVQAVTTVFEGVDFGARSAVNPEITSDMLPTIQENIEDIQGGRVIDLPMIPPEKRMSSAKNYLGLDVRMETGTGKTYVFTRTMYELHARYGFNKFILLTPSAPIREGTSDFIRSDYADEHFRKFYDSQIVLQTLAGKPKHKRGRRRMIPPEIREYAEGADYDAKRIDALIMTGAMLQSPTLSRDDYDQTLTADGYDSSRPLDILARTRPVVIIDEPHRFARNQATFKRIVEELQPGVIIRYGATFPRTKGTKTKPSTPDYENLVYELNSAQAFNNLLVKGVKVQYPDAIGEDEVKLKVTALNAKEKTVTIRNESTGKSYHLDKQNNLLGMIHPSLSGILLENVGKSKDSGVNVAMLSNGAELPKDYAIMTGSFSQSYQETMLEQALANHFKIERDLFERERKIKPSTLFFIDSIHSYRGENNDGWLKVAFERKLRKSIEDTITEIYEDGALTPAMQEYLPYLEATLQNIEGAHGGYFAEDLNATDEQVTKQVQAILRDKNKLMSFRDERGHYNVMRFIFSKWTLREGWDLPTVFQIVKMRSSGSENSKLQEVGRGLRLPVDEYGNRVTADADQFFLTYLVDFTEREFADQLVDEINADTVRVINVNDRLADVAKARGVEPTFLMAEMLMGGFIEPSGEVKEDKLGAFLQTYPEFATGVNKNRIRKEKPGHKEALKRSAKIRPRAYERLHSLWETLTQKYILLIQELSPEQIDAGLDEVLQNNARIFVRDTRKVLEKEVRRGRELSLPETYTVAGHHESNTHLPYGEFLKRAHTSTALPVDTIHRALARNNDVLNLQDSHFNIESLNRFLRRFHEWFDREFATRFEYALVGVRGGDNPLTKTDGPPKDTIERTRLGRFQDNEKVPPETYLYDVFDWDSSIERDTIMDSLSKKFDGVVEVFGKIPTRSIKIPTYSGQTTSPDFMYVIKRKNGRKSVNFVAETKGMDEDSQLRGTEVKAITSASKFFEQLRNNDVDVYFTSVLNSDGVIEIIEDLHEGKSVGVKARTKAGE</sequence>
<dbReference type="PANTHER" id="PTHR47396:SF1">
    <property type="entry name" value="ATP-DEPENDENT HELICASE IRC3-RELATED"/>
    <property type="match status" value="1"/>
</dbReference>
<keyword evidence="3" id="KW-0378">Hydrolase</keyword>
<keyword evidence="3" id="KW-0255">Endonuclease</keyword>
<dbReference type="InterPro" id="IPR050742">
    <property type="entry name" value="Helicase_Restrict-Modif_Enz"/>
</dbReference>
<protein>
    <submittedName>
        <fullName evidence="3">Type III restriction-modification system endonuclease</fullName>
    </submittedName>
</protein>
<dbReference type="EMBL" id="JAEUWV010000003">
    <property type="protein sequence ID" value="MCO6394038.1"/>
    <property type="molecule type" value="Genomic_DNA"/>
</dbReference>
<dbReference type="GO" id="GO:0015668">
    <property type="term" value="F:type III site-specific deoxyribonuclease activity"/>
    <property type="evidence" value="ECO:0007669"/>
    <property type="project" value="InterPro"/>
</dbReference>
<reference evidence="3 4" key="1">
    <citation type="submission" date="2021-01" db="EMBL/GenBank/DDBJ databases">
        <title>Identification and Characterization of Corynebacterium sp.</title>
        <authorList>
            <person name="Luo Q."/>
            <person name="Qu P."/>
            <person name="Chen Q."/>
        </authorList>
    </citation>
    <scope>NUCLEOTIDE SEQUENCE [LARGE SCALE GENOMIC DNA]</scope>
    <source>
        <strain evidence="3 4">MC-18</strain>
    </source>
</reference>
<dbReference type="AlphaFoldDB" id="A0AAW5HRC9"/>
<evidence type="ECO:0000259" key="2">
    <source>
        <dbReference type="Pfam" id="PF19778"/>
    </source>
</evidence>
<dbReference type="Proteomes" id="UP001205920">
    <property type="component" value="Unassembled WGS sequence"/>
</dbReference>
<dbReference type="InterPro" id="IPR045572">
    <property type="entry name" value="RE_endonuc_C"/>
</dbReference>
<dbReference type="GO" id="GO:0005524">
    <property type="term" value="F:ATP binding"/>
    <property type="evidence" value="ECO:0007669"/>
    <property type="project" value="InterPro"/>
</dbReference>
<evidence type="ECO:0000259" key="1">
    <source>
        <dbReference type="Pfam" id="PF04851"/>
    </source>
</evidence>
<evidence type="ECO:0000313" key="3">
    <source>
        <dbReference type="EMBL" id="MCO6394038.1"/>
    </source>
</evidence>
<feature type="domain" description="Type III restriction enzyme C-terminal endonuclease" evidence="2">
    <location>
        <begin position="880"/>
        <end position="991"/>
    </location>
</feature>